<accession>A0A3G2KSB0</accession>
<dbReference type="AlphaFoldDB" id="A0A3G2KSB0"/>
<sequence>MVAAVLTLLWRDDPLNPLDCKEIKEMLTAEQKQAYVNDGYFTLEETVPKALVEEIRHEVELITEQKRGGVLPGDYEWWSDYTIPDPIKYQKIIQRLLELPTVMESVQALIGSDIFLLISDLAIIRAGTGYIAWHQDHGYVVEVLNALASKSTKELNDDDLRLLVPVANQATVFITIYLQNTDNAMGALRVIPSSHRWEHSLDPSSANSLDREICLPLPGGAAMFYTPTIWHTAAANTSTTNYWTLTLIFTKNNIEPLLVDALKGRI</sequence>
<dbReference type="InterPro" id="IPR008775">
    <property type="entry name" value="Phytyl_CoA_dOase-like"/>
</dbReference>
<evidence type="ECO:0000313" key="1">
    <source>
        <dbReference type="EMBL" id="AYN62246.1"/>
    </source>
</evidence>
<dbReference type="Gene3D" id="2.60.120.620">
    <property type="entry name" value="q2cbj1_9rhob like domain"/>
    <property type="match status" value="1"/>
</dbReference>
<dbReference type="SUPFAM" id="SSF51197">
    <property type="entry name" value="Clavaminate synthase-like"/>
    <property type="match status" value="1"/>
</dbReference>
<dbReference type="PANTHER" id="PTHR20883">
    <property type="entry name" value="PHYTANOYL-COA DIOXYGENASE DOMAIN CONTAINING 1"/>
    <property type="match status" value="1"/>
</dbReference>
<dbReference type="GO" id="GO:0005506">
    <property type="term" value="F:iron ion binding"/>
    <property type="evidence" value="ECO:0007669"/>
    <property type="project" value="UniProtKB-ARBA"/>
</dbReference>
<proteinExistence type="predicted"/>
<organism evidence="1">
    <name type="scientific">Heteroscytonema crispum UCFS10</name>
    <dbReference type="NCBI Taxonomy" id="1885250"/>
    <lineage>
        <taxon>Bacteria</taxon>
        <taxon>Bacillati</taxon>
        <taxon>Cyanobacteriota</taxon>
        <taxon>Cyanophyceae</taxon>
        <taxon>Nostocales</taxon>
        <taxon>Heteroscytonemataceae</taxon>
        <taxon>Heteroscytonema</taxon>
    </lineage>
</organism>
<protein>
    <submittedName>
        <fullName evidence="1">SxtS</fullName>
    </submittedName>
</protein>
<dbReference type="Pfam" id="PF05721">
    <property type="entry name" value="PhyH"/>
    <property type="match status" value="1"/>
</dbReference>
<dbReference type="GO" id="GO:0016706">
    <property type="term" value="F:2-oxoglutarate-dependent dioxygenase activity"/>
    <property type="evidence" value="ECO:0007669"/>
    <property type="project" value="UniProtKB-ARBA"/>
</dbReference>
<reference evidence="1" key="1">
    <citation type="journal article" date="2018" name="ACS Chem. Biol.">
        <title>Insertions within the Saxitoxin Biosynthetic Gene Cluster Result in Differential Toxin Profiles.</title>
        <authorList>
            <person name="Cullen A."/>
            <person name="D'Agostino P.M."/>
            <person name="Mazmouz R."/>
            <person name="Pickford R."/>
            <person name="Wood S."/>
            <person name="Neilan B.A."/>
        </authorList>
    </citation>
    <scope>NUCLEOTIDE SEQUENCE</scope>
    <source>
        <strain evidence="1">CAWBG524</strain>
    </source>
</reference>
<dbReference type="EMBL" id="MH341391">
    <property type="protein sequence ID" value="AYN62246.1"/>
    <property type="molecule type" value="Genomic_DNA"/>
</dbReference>
<dbReference type="PANTHER" id="PTHR20883:SF48">
    <property type="entry name" value="ECTOINE DIOXYGENASE"/>
    <property type="match status" value="1"/>
</dbReference>
<name>A0A3G2KSB0_9CYAN</name>